<evidence type="ECO:0000313" key="1">
    <source>
        <dbReference type="EMBL" id="KAK1857690.1"/>
    </source>
</evidence>
<reference evidence="1" key="1">
    <citation type="submission" date="2019-11" db="EMBL/GenBank/DDBJ databases">
        <title>Nori genome reveals adaptations in red seaweeds to the harsh intertidal environment.</title>
        <authorList>
            <person name="Wang D."/>
            <person name="Mao Y."/>
        </authorList>
    </citation>
    <scope>NUCLEOTIDE SEQUENCE</scope>
    <source>
        <tissue evidence="1">Gametophyte</tissue>
    </source>
</reference>
<name>A0ACC3BIV2_PYRYE</name>
<accession>A0ACC3BIV2</accession>
<protein>
    <submittedName>
        <fullName evidence="1">Uncharacterized protein</fullName>
    </submittedName>
</protein>
<proteinExistence type="predicted"/>
<evidence type="ECO:0000313" key="2">
    <source>
        <dbReference type="Proteomes" id="UP000798662"/>
    </source>
</evidence>
<dbReference type="EMBL" id="CM020618">
    <property type="protein sequence ID" value="KAK1857690.1"/>
    <property type="molecule type" value="Genomic_DNA"/>
</dbReference>
<comment type="caution">
    <text evidence="1">The sequence shown here is derived from an EMBL/GenBank/DDBJ whole genome shotgun (WGS) entry which is preliminary data.</text>
</comment>
<sequence>MTATDVAAPSAAGAGVAPAVAPAQRCLAFRKYQGLGNDFILVDNRDSAELSLSPAEAVALCDRHTGIGGDGIIFLLPPNAATGAAGDACTASMRIINSDGSEPEMCGNGVRCLAVFAADLGMDTATLVLDTLAGVIVPTVAPGGGAVRVDMGVPVTDPPAVPTTLPETTAPVTVDGKAWTMTGVSMGNPHAVTFVSPEDFDAIDKDLERLGPQFENLSSVFPARVNTEFVTVDAPDAVRMVVWERGAGRTRACGTGACAVVVAAVLTGRTERTVTVGLPGGDLLIEWNEADGRVYMTGPAELAFTGSVMV</sequence>
<keyword evidence="2" id="KW-1185">Reference proteome</keyword>
<organism evidence="1 2">
    <name type="scientific">Pyropia yezoensis</name>
    <name type="common">Susabi-nori</name>
    <name type="synonym">Porphyra yezoensis</name>
    <dbReference type="NCBI Taxonomy" id="2788"/>
    <lineage>
        <taxon>Eukaryota</taxon>
        <taxon>Rhodophyta</taxon>
        <taxon>Bangiophyceae</taxon>
        <taxon>Bangiales</taxon>
        <taxon>Bangiaceae</taxon>
        <taxon>Pyropia</taxon>
    </lineage>
</organism>
<dbReference type="Proteomes" id="UP000798662">
    <property type="component" value="Chromosome 1"/>
</dbReference>
<gene>
    <name evidence="1" type="ORF">I4F81_000305</name>
</gene>